<proteinExistence type="predicted"/>
<dbReference type="GO" id="GO:0008757">
    <property type="term" value="F:S-adenosylmethionine-dependent methyltransferase activity"/>
    <property type="evidence" value="ECO:0007669"/>
    <property type="project" value="UniProtKB-ARBA"/>
</dbReference>
<organism evidence="2">
    <name type="scientific">hydrothermal vent metagenome</name>
    <dbReference type="NCBI Taxonomy" id="652676"/>
    <lineage>
        <taxon>unclassified sequences</taxon>
        <taxon>metagenomes</taxon>
        <taxon>ecological metagenomes</taxon>
    </lineage>
</organism>
<sequence length="245" mass="27039">MPGAAAKLTEDTLYGGRLVCRQYKQGYRFSLDAVLAAHFCRPGRTDRVLDLGAGSGIIGLILAFRHPAVSVTGLEFQPDLARLARDNAARNNLARRLTIIEGDLRDNPGLLPAESFDLVVGNPPYRQPGRGRVSPDDQRARARHEIDATLDDVVRAAALAVKNRGPVVFVYPAARTAALFASLKNRRLEPKRLQPVYSYPGDRQARLILVEALKNGGEGLQIMAPFFIYTEKNGHYSAEMQKLYE</sequence>
<dbReference type="InterPro" id="IPR007848">
    <property type="entry name" value="Small_mtfrase_dom"/>
</dbReference>
<dbReference type="InterPro" id="IPR029063">
    <property type="entry name" value="SAM-dependent_MTases_sf"/>
</dbReference>
<dbReference type="GO" id="GO:0003676">
    <property type="term" value="F:nucleic acid binding"/>
    <property type="evidence" value="ECO:0007669"/>
    <property type="project" value="InterPro"/>
</dbReference>
<dbReference type="InterPro" id="IPR050210">
    <property type="entry name" value="tRNA_Adenine-N(6)_MTase"/>
</dbReference>
<dbReference type="PANTHER" id="PTHR47739:SF1">
    <property type="entry name" value="TRNA1(VAL) (ADENINE(37)-N6)-METHYLTRANSFERASE"/>
    <property type="match status" value="1"/>
</dbReference>
<dbReference type="AlphaFoldDB" id="A0A3B0VPU0"/>
<dbReference type="Gene3D" id="3.40.50.150">
    <property type="entry name" value="Vaccinia Virus protein VP39"/>
    <property type="match status" value="1"/>
</dbReference>
<reference evidence="2" key="1">
    <citation type="submission" date="2018-06" db="EMBL/GenBank/DDBJ databases">
        <authorList>
            <person name="Zhirakovskaya E."/>
        </authorList>
    </citation>
    <scope>NUCLEOTIDE SEQUENCE</scope>
</reference>
<name>A0A3B0VPU0_9ZZZZ</name>
<feature type="domain" description="Methyltransferase small" evidence="1">
    <location>
        <begin position="34"/>
        <end position="128"/>
    </location>
</feature>
<protein>
    <recommendedName>
        <fullName evidence="1">Methyltransferase small domain-containing protein</fullName>
    </recommendedName>
</protein>
<gene>
    <name evidence="2" type="ORF">MNBD_DELTA04-1793</name>
</gene>
<dbReference type="InterPro" id="IPR002052">
    <property type="entry name" value="DNA_methylase_N6_adenine_CS"/>
</dbReference>
<evidence type="ECO:0000313" key="2">
    <source>
        <dbReference type="EMBL" id="VAW38899.1"/>
    </source>
</evidence>
<dbReference type="CDD" id="cd02440">
    <property type="entry name" value="AdoMet_MTases"/>
    <property type="match status" value="1"/>
</dbReference>
<accession>A0A3B0VPU0</accession>
<dbReference type="EMBL" id="UOEY01000064">
    <property type="protein sequence ID" value="VAW38899.1"/>
    <property type="molecule type" value="Genomic_DNA"/>
</dbReference>
<evidence type="ECO:0000259" key="1">
    <source>
        <dbReference type="Pfam" id="PF05175"/>
    </source>
</evidence>
<dbReference type="PROSITE" id="PS00092">
    <property type="entry name" value="N6_MTASE"/>
    <property type="match status" value="1"/>
</dbReference>
<dbReference type="PANTHER" id="PTHR47739">
    <property type="entry name" value="TRNA1(VAL) (ADENINE(37)-N6)-METHYLTRANSFERASE"/>
    <property type="match status" value="1"/>
</dbReference>
<dbReference type="SUPFAM" id="SSF53335">
    <property type="entry name" value="S-adenosyl-L-methionine-dependent methyltransferases"/>
    <property type="match status" value="1"/>
</dbReference>
<dbReference type="Pfam" id="PF05175">
    <property type="entry name" value="MTS"/>
    <property type="match status" value="1"/>
</dbReference>
<dbReference type="GO" id="GO:0032259">
    <property type="term" value="P:methylation"/>
    <property type="evidence" value="ECO:0007669"/>
    <property type="project" value="InterPro"/>
</dbReference>